<name>A0AAN9LRB6_CANGL</name>
<protein>
    <submittedName>
        <fullName evidence="1">Uncharacterized protein</fullName>
    </submittedName>
</protein>
<evidence type="ECO:0000313" key="2">
    <source>
        <dbReference type="Proteomes" id="UP001367508"/>
    </source>
</evidence>
<reference evidence="1 2" key="1">
    <citation type="submission" date="2024-01" db="EMBL/GenBank/DDBJ databases">
        <title>The genomes of 5 underutilized Papilionoideae crops provide insights into root nodulation and disease resistanc.</title>
        <authorList>
            <person name="Jiang F."/>
        </authorList>
    </citation>
    <scope>NUCLEOTIDE SEQUENCE [LARGE SCALE GENOMIC DNA]</scope>
    <source>
        <strain evidence="1">LVBAO_FW01</strain>
        <tissue evidence="1">Leaves</tissue>
    </source>
</reference>
<keyword evidence="2" id="KW-1185">Reference proteome</keyword>
<comment type="caution">
    <text evidence="1">The sequence shown here is derived from an EMBL/GenBank/DDBJ whole genome shotgun (WGS) entry which is preliminary data.</text>
</comment>
<evidence type="ECO:0000313" key="1">
    <source>
        <dbReference type="EMBL" id="KAK7338803.1"/>
    </source>
</evidence>
<sequence>MQEKMRLKRCGAQWSMPFKANAIDLLMYIGWTTRRMWASSETTILKAQVDDSVALKQNIGRKREMKVAIRIILVKGLRLNFKTSYGGSRMVEPGGARAFIDFIKIPTLITIAESVHEHMHVNLGPNGQPLHAQGRTMSELQRLPKTFFPQ</sequence>
<accession>A0AAN9LRB6</accession>
<proteinExistence type="predicted"/>
<dbReference type="EMBL" id="JAYMYQ010000004">
    <property type="protein sequence ID" value="KAK7338803.1"/>
    <property type="molecule type" value="Genomic_DNA"/>
</dbReference>
<dbReference type="AlphaFoldDB" id="A0AAN9LRB6"/>
<dbReference type="Proteomes" id="UP001367508">
    <property type="component" value="Unassembled WGS sequence"/>
</dbReference>
<gene>
    <name evidence="1" type="ORF">VNO77_19435</name>
</gene>
<organism evidence="1 2">
    <name type="scientific">Canavalia gladiata</name>
    <name type="common">Sword bean</name>
    <name type="synonym">Dolichos gladiatus</name>
    <dbReference type="NCBI Taxonomy" id="3824"/>
    <lineage>
        <taxon>Eukaryota</taxon>
        <taxon>Viridiplantae</taxon>
        <taxon>Streptophyta</taxon>
        <taxon>Embryophyta</taxon>
        <taxon>Tracheophyta</taxon>
        <taxon>Spermatophyta</taxon>
        <taxon>Magnoliopsida</taxon>
        <taxon>eudicotyledons</taxon>
        <taxon>Gunneridae</taxon>
        <taxon>Pentapetalae</taxon>
        <taxon>rosids</taxon>
        <taxon>fabids</taxon>
        <taxon>Fabales</taxon>
        <taxon>Fabaceae</taxon>
        <taxon>Papilionoideae</taxon>
        <taxon>50 kb inversion clade</taxon>
        <taxon>NPAAA clade</taxon>
        <taxon>indigoferoid/millettioid clade</taxon>
        <taxon>Phaseoleae</taxon>
        <taxon>Canavalia</taxon>
    </lineage>
</organism>